<evidence type="ECO:0000256" key="2">
    <source>
        <dbReference type="ARBA" id="ARBA00022617"/>
    </source>
</evidence>
<evidence type="ECO:0000256" key="3">
    <source>
        <dbReference type="ARBA" id="ARBA00022723"/>
    </source>
</evidence>
<evidence type="ECO:0000256" key="5">
    <source>
        <dbReference type="ARBA" id="ARBA00023004"/>
    </source>
</evidence>
<keyword evidence="7" id="KW-1133">Transmembrane helix</keyword>
<keyword evidence="5" id="KW-0408">Iron</keyword>
<dbReference type="InterPro" id="IPR001199">
    <property type="entry name" value="Cyt_B5-like_heme/steroid-bd"/>
</dbReference>
<evidence type="ECO:0000256" key="1">
    <source>
        <dbReference type="ARBA" id="ARBA00004240"/>
    </source>
</evidence>
<keyword evidence="10" id="KW-1185">Reference proteome</keyword>
<dbReference type="GO" id="GO:0006696">
    <property type="term" value="P:ergosterol biosynthetic process"/>
    <property type="evidence" value="ECO:0007669"/>
    <property type="project" value="EnsemblFungi"/>
</dbReference>
<dbReference type="GO" id="GO:0016020">
    <property type="term" value="C:membrane"/>
    <property type="evidence" value="ECO:0007669"/>
    <property type="project" value="TreeGrafter"/>
</dbReference>
<feature type="domain" description="Cytochrome b5 heme-binding" evidence="8">
    <location>
        <begin position="70"/>
        <end position="171"/>
    </location>
</feature>
<dbReference type="GO" id="GO:0046872">
    <property type="term" value="F:metal ion binding"/>
    <property type="evidence" value="ECO:0007669"/>
    <property type="project" value="UniProtKB-KW"/>
</dbReference>
<dbReference type="OrthoDB" id="547796at2759"/>
<dbReference type="AlphaFoldDB" id="A0A1E3QFP7"/>
<dbReference type="GO" id="GO:0005783">
    <property type="term" value="C:endoplasmic reticulum"/>
    <property type="evidence" value="ECO:0007669"/>
    <property type="project" value="UniProtKB-SubCell"/>
</dbReference>
<accession>A0A1E3QFP7</accession>
<dbReference type="InterPro" id="IPR050577">
    <property type="entry name" value="MAPR/NEUFC/NENF-like"/>
</dbReference>
<dbReference type="PANTHER" id="PTHR10281">
    <property type="entry name" value="MEMBRANE-ASSOCIATED PROGESTERONE RECEPTOR COMPONENT-RELATED"/>
    <property type="match status" value="1"/>
</dbReference>
<reference evidence="9 10" key="1">
    <citation type="journal article" date="2016" name="Proc. Natl. Acad. Sci. U.S.A.">
        <title>Comparative genomics of biotechnologically important yeasts.</title>
        <authorList>
            <person name="Riley R."/>
            <person name="Haridas S."/>
            <person name="Wolfe K.H."/>
            <person name="Lopes M.R."/>
            <person name="Hittinger C.T."/>
            <person name="Goeker M."/>
            <person name="Salamov A.A."/>
            <person name="Wisecaver J.H."/>
            <person name="Long T.M."/>
            <person name="Calvey C.H."/>
            <person name="Aerts A.L."/>
            <person name="Barry K.W."/>
            <person name="Choi C."/>
            <person name="Clum A."/>
            <person name="Coughlan A.Y."/>
            <person name="Deshpande S."/>
            <person name="Douglass A.P."/>
            <person name="Hanson S.J."/>
            <person name="Klenk H.-P."/>
            <person name="LaButti K.M."/>
            <person name="Lapidus A."/>
            <person name="Lindquist E.A."/>
            <person name="Lipzen A.M."/>
            <person name="Meier-Kolthoff J.P."/>
            <person name="Ohm R.A."/>
            <person name="Otillar R.P."/>
            <person name="Pangilinan J.L."/>
            <person name="Peng Y."/>
            <person name="Rokas A."/>
            <person name="Rosa C.A."/>
            <person name="Scheuner C."/>
            <person name="Sibirny A.A."/>
            <person name="Slot J.C."/>
            <person name="Stielow J.B."/>
            <person name="Sun H."/>
            <person name="Kurtzman C.P."/>
            <person name="Blackwell M."/>
            <person name="Grigoriev I.V."/>
            <person name="Jeffries T.W."/>
        </authorList>
    </citation>
    <scope>NUCLEOTIDE SEQUENCE [LARGE SCALE GENOMIC DNA]</scope>
    <source>
        <strain evidence="9 10">NRRL Y-11557</strain>
    </source>
</reference>
<comment type="subcellular location">
    <subcellularLocation>
        <location evidence="1">Endoplasmic reticulum</location>
    </subcellularLocation>
</comment>
<evidence type="ECO:0000259" key="8">
    <source>
        <dbReference type="SMART" id="SM01117"/>
    </source>
</evidence>
<dbReference type="EMBL" id="KV454289">
    <property type="protein sequence ID" value="ODQ76529.1"/>
    <property type="molecule type" value="Genomic_DNA"/>
</dbReference>
<organism evidence="9 10">
    <name type="scientific">Lipomyces starkeyi NRRL Y-11557</name>
    <dbReference type="NCBI Taxonomy" id="675824"/>
    <lineage>
        <taxon>Eukaryota</taxon>
        <taxon>Fungi</taxon>
        <taxon>Dikarya</taxon>
        <taxon>Ascomycota</taxon>
        <taxon>Saccharomycotina</taxon>
        <taxon>Lipomycetes</taxon>
        <taxon>Lipomycetales</taxon>
        <taxon>Lipomycetaceae</taxon>
        <taxon>Lipomyces</taxon>
    </lineage>
</organism>
<evidence type="ECO:0000256" key="6">
    <source>
        <dbReference type="ARBA" id="ARBA00038357"/>
    </source>
</evidence>
<dbReference type="Gene3D" id="3.10.120.10">
    <property type="entry name" value="Cytochrome b5-like heme/steroid binding domain"/>
    <property type="match status" value="1"/>
</dbReference>
<dbReference type="SMART" id="SM01117">
    <property type="entry name" value="Cyt-b5"/>
    <property type="match status" value="1"/>
</dbReference>
<dbReference type="InterPro" id="IPR036400">
    <property type="entry name" value="Cyt_B5-like_heme/steroid_sf"/>
</dbReference>
<dbReference type="Pfam" id="PF00173">
    <property type="entry name" value="Cyt-b5"/>
    <property type="match status" value="1"/>
</dbReference>
<keyword evidence="4" id="KW-0256">Endoplasmic reticulum</keyword>
<gene>
    <name evidence="9" type="ORF">LIPSTDRAFT_455</name>
</gene>
<proteinExistence type="inferred from homology"/>
<dbReference type="STRING" id="675824.A0A1E3QFP7"/>
<evidence type="ECO:0000313" key="9">
    <source>
        <dbReference type="EMBL" id="ODQ76529.1"/>
    </source>
</evidence>
<evidence type="ECO:0000313" key="10">
    <source>
        <dbReference type="Proteomes" id="UP000094385"/>
    </source>
</evidence>
<feature type="transmembrane region" description="Helical" evidence="7">
    <location>
        <begin position="21"/>
        <end position="38"/>
    </location>
</feature>
<keyword evidence="3" id="KW-0479">Metal-binding</keyword>
<evidence type="ECO:0000256" key="4">
    <source>
        <dbReference type="ARBA" id="ARBA00022824"/>
    </source>
</evidence>
<dbReference type="Proteomes" id="UP000094385">
    <property type="component" value="Unassembled WGS sequence"/>
</dbReference>
<dbReference type="GO" id="GO:0008047">
    <property type="term" value="F:enzyme activator activity"/>
    <property type="evidence" value="ECO:0007669"/>
    <property type="project" value="EnsemblFungi"/>
</dbReference>
<dbReference type="PANTHER" id="PTHR10281:SF72">
    <property type="entry name" value="NEUDESIN"/>
    <property type="match status" value="1"/>
</dbReference>
<name>A0A1E3QFP7_LIPST</name>
<keyword evidence="7" id="KW-0812">Transmembrane</keyword>
<dbReference type="GO" id="GO:0020037">
    <property type="term" value="F:heme binding"/>
    <property type="evidence" value="ECO:0007669"/>
    <property type="project" value="EnsemblFungi"/>
</dbReference>
<protein>
    <recommendedName>
        <fullName evidence="8">Cytochrome b5 heme-binding domain-containing protein</fullName>
    </recommendedName>
</protein>
<evidence type="ECO:0000256" key="7">
    <source>
        <dbReference type="SAM" id="Phobius"/>
    </source>
</evidence>
<dbReference type="SUPFAM" id="SSF55856">
    <property type="entry name" value="Cytochrome b5-like heme/steroid binding domain"/>
    <property type="match status" value="1"/>
</dbReference>
<keyword evidence="2" id="KW-0349">Heme</keyword>
<dbReference type="FunFam" id="3.10.120.10:FF:000003">
    <property type="entry name" value="membrane-associated progesterone receptor component 1"/>
    <property type="match status" value="1"/>
</dbReference>
<comment type="similarity">
    <text evidence="6">Belongs to the cytochrome b5 family. MAPR subfamily.</text>
</comment>
<keyword evidence="7" id="KW-0472">Membrane</keyword>
<sequence length="174" mass="19430">MVDLTVIQNYYRSISSSPSHYISYLNVFLAIFSVYLMYRIVFPPTSPNGQVLNAQQQAKQNPQPVVYTKFTPTTLQPFNGIVEERVLMAVKGKVYDVSAGRSFYGPGGPYSNFAGRDASRGLAKGSFDEEMLTPIDGPMDTLQDLNADEIQALNDWEQHFAGKYLLCGELVEQL</sequence>